<organism evidence="1 2">
    <name type="scientific">Dictyobacter formicarum</name>
    <dbReference type="NCBI Taxonomy" id="2778368"/>
    <lineage>
        <taxon>Bacteria</taxon>
        <taxon>Bacillati</taxon>
        <taxon>Chloroflexota</taxon>
        <taxon>Ktedonobacteria</taxon>
        <taxon>Ktedonobacterales</taxon>
        <taxon>Dictyobacteraceae</taxon>
        <taxon>Dictyobacter</taxon>
    </lineage>
</organism>
<dbReference type="EMBL" id="BNJJ01000009">
    <property type="protein sequence ID" value="GHO85639.1"/>
    <property type="molecule type" value="Genomic_DNA"/>
</dbReference>
<proteinExistence type="predicted"/>
<evidence type="ECO:0000313" key="2">
    <source>
        <dbReference type="Proteomes" id="UP000635565"/>
    </source>
</evidence>
<dbReference type="SUPFAM" id="SSF81606">
    <property type="entry name" value="PP2C-like"/>
    <property type="match status" value="1"/>
</dbReference>
<sequence>MYAHVTRLQCWKSEHNDQTCEDAYGINLAEGLLVVADGVGTTLFSNIWARHLVDHFLATPLLSEDPFEVEWWLRVAQEQFQQSLPPLEGMPWNVKQKVQSEGSFSTLATLRMLTAVGTGETSYVQAKMLAFGDSCIFIHKAAAPTVLSFPLAQATDFNQPPISLPSKLSAFHRYFQRGMTHCINLHAGDRVLLTTDAVARWIIEAENRVGESALSAFHAIAEQTPESWPGFVGACRMAGSMVDDDSTAILLSLNAHPIDGSETMLGTTMAHRPEVRASRRDAFLQAVQEQNKELAAITFGDGQDLEQEGVFFPHEQKQQARQVADALREMLTVLRREINGPQAAQMILPTWRKYEPLLLEEPCAAAVRKTLTRLGIVLEAPVDPTMVGWALPSTTAAPMQIVFKSQEQLQLEQALSEALRSNDDMNIVEATAALQNSPYAGSVNLSRRDQERIRQAALREQDRLRIQHAIASKHIEQIVLASDLMGRNLTCLSQDEHQIVLLAQHWVDARRAQDDQAVLEAVEAILVSPYSETLLFPEQDKAYLAQLWQQKQQTVAATLEVVNHNGPGISEAWFRKVCAVKRIYLMHWIYQKISDVELEQSTLDDLVNAPLIQEGIRAVNSSGVGMPLLPEILLPDIWQAFKSDPMVNYGSLLQELELTEGQLKDILLIFLNRQLFEDYLLWEQSTQLDDWLQVAHGYDAVEFRQRLEHACPWVMNLSWWKG</sequence>
<gene>
    <name evidence="1" type="ORF">KSZ_36450</name>
</gene>
<name>A0ABQ3VIX8_9CHLR</name>
<evidence type="ECO:0008006" key="3">
    <source>
        <dbReference type="Google" id="ProtNLM"/>
    </source>
</evidence>
<keyword evidence="2" id="KW-1185">Reference proteome</keyword>
<evidence type="ECO:0000313" key="1">
    <source>
        <dbReference type="EMBL" id="GHO85639.1"/>
    </source>
</evidence>
<dbReference type="Proteomes" id="UP000635565">
    <property type="component" value="Unassembled WGS sequence"/>
</dbReference>
<dbReference type="RefSeq" id="WP_201363271.1">
    <property type="nucleotide sequence ID" value="NZ_BNJJ01000009.1"/>
</dbReference>
<accession>A0ABQ3VIX8</accession>
<comment type="caution">
    <text evidence="1">The sequence shown here is derived from an EMBL/GenBank/DDBJ whole genome shotgun (WGS) entry which is preliminary data.</text>
</comment>
<dbReference type="InterPro" id="IPR036457">
    <property type="entry name" value="PPM-type-like_dom_sf"/>
</dbReference>
<protein>
    <recommendedName>
        <fullName evidence="3">PPM-type phosphatase domain-containing protein</fullName>
    </recommendedName>
</protein>
<reference evidence="1 2" key="1">
    <citation type="journal article" date="2021" name="Int. J. Syst. Evol. Microbiol.">
        <title>Reticulibacter mediterranei gen. nov., sp. nov., within the new family Reticulibacteraceae fam. nov., and Ktedonospora formicarum gen. nov., sp. nov., Ktedonobacter robiniae sp. nov., Dictyobacter formicarum sp. nov. and Dictyobacter arantiisoli sp. nov., belonging to the class Ktedonobacteria.</title>
        <authorList>
            <person name="Yabe S."/>
            <person name="Zheng Y."/>
            <person name="Wang C.M."/>
            <person name="Sakai Y."/>
            <person name="Abe K."/>
            <person name="Yokota A."/>
            <person name="Donadio S."/>
            <person name="Cavaletti L."/>
            <person name="Monciardini P."/>
        </authorList>
    </citation>
    <scope>NUCLEOTIDE SEQUENCE [LARGE SCALE GENOMIC DNA]</scope>
    <source>
        <strain evidence="1 2">SOSP1-9</strain>
    </source>
</reference>